<name>A0A4S4NJN8_9BACT</name>
<dbReference type="InterPro" id="IPR051043">
    <property type="entry name" value="Sulfatase_Mod_Factor_Kinase"/>
</dbReference>
<keyword evidence="4" id="KW-1185">Reference proteome</keyword>
<evidence type="ECO:0000256" key="1">
    <source>
        <dbReference type="SAM" id="MobiDB-lite"/>
    </source>
</evidence>
<dbReference type="GO" id="GO:0120147">
    <property type="term" value="F:formylglycine-generating oxidase activity"/>
    <property type="evidence" value="ECO:0007669"/>
    <property type="project" value="TreeGrafter"/>
</dbReference>
<dbReference type="Gene3D" id="3.90.1580.10">
    <property type="entry name" value="paralog of FGE (formylglycine-generating enzyme)"/>
    <property type="match status" value="1"/>
</dbReference>
<gene>
    <name evidence="3" type="ORF">E4021_10510</name>
</gene>
<dbReference type="PANTHER" id="PTHR23150">
    <property type="entry name" value="SULFATASE MODIFYING FACTOR 1, 2"/>
    <property type="match status" value="1"/>
</dbReference>
<dbReference type="Pfam" id="PF03781">
    <property type="entry name" value="FGE-sulfatase"/>
    <property type="match status" value="1"/>
</dbReference>
<dbReference type="SUPFAM" id="SSF56436">
    <property type="entry name" value="C-type lectin-like"/>
    <property type="match status" value="1"/>
</dbReference>
<sequence>MSRIRLGVTCPFPRIPIFGGHSLTSPIMHYHPFLLFLLFLAPALRAQPLDTVRLPGSEVYFTMVPLEGGSFAFGETGQLVTLSPFAISSHEVTHDAYRLFQVRDNDTPVAATEGWDVDAVSRPSPPYLDLTYGMGTRGGYPQVNTTQQAALRYCEWLYEKTGRFFRLPTEAEWEYACLAGEEPDPADLEDLAWLYENGEETYHPTGEKQPNAWGLYDMIGNVSEWTLDEYYDDYADRIAAAPADPWMRPDGKHSRTVRGGSFDTEMSTAGCRAREKSSPRWQARDPQIPKSRWWNVDSPFLGFRLVSPAEQPSPGEVHAFFSEAIVD</sequence>
<dbReference type="Proteomes" id="UP000308528">
    <property type="component" value="Unassembled WGS sequence"/>
</dbReference>
<protein>
    <submittedName>
        <fullName evidence="3">Formylglycine-generating enzyme family protein</fullName>
    </submittedName>
</protein>
<evidence type="ECO:0000313" key="3">
    <source>
        <dbReference type="EMBL" id="THH40026.1"/>
    </source>
</evidence>
<dbReference type="InterPro" id="IPR042095">
    <property type="entry name" value="SUMF_sf"/>
</dbReference>
<organism evidence="3 4">
    <name type="scientific">Neolewinella litorea</name>
    <dbReference type="NCBI Taxonomy" id="2562452"/>
    <lineage>
        <taxon>Bacteria</taxon>
        <taxon>Pseudomonadati</taxon>
        <taxon>Bacteroidota</taxon>
        <taxon>Saprospiria</taxon>
        <taxon>Saprospirales</taxon>
        <taxon>Lewinellaceae</taxon>
        <taxon>Neolewinella</taxon>
    </lineage>
</organism>
<dbReference type="OrthoDB" id="9768004at2"/>
<evidence type="ECO:0000313" key="4">
    <source>
        <dbReference type="Proteomes" id="UP000308528"/>
    </source>
</evidence>
<reference evidence="3 4" key="1">
    <citation type="submission" date="2019-04" db="EMBL/GenBank/DDBJ databases">
        <title>Lewinella litorea sp. nov., isolated from a marine sand.</title>
        <authorList>
            <person name="Yoon J.-H."/>
        </authorList>
    </citation>
    <scope>NUCLEOTIDE SEQUENCE [LARGE SCALE GENOMIC DNA]</scope>
    <source>
        <strain evidence="3 4">HSMS-39</strain>
    </source>
</reference>
<feature type="domain" description="Sulfatase-modifying factor enzyme-like" evidence="2">
    <location>
        <begin position="62"/>
        <end position="276"/>
    </location>
</feature>
<proteinExistence type="predicted"/>
<dbReference type="EMBL" id="SRSF01000003">
    <property type="protein sequence ID" value="THH40026.1"/>
    <property type="molecule type" value="Genomic_DNA"/>
</dbReference>
<dbReference type="AlphaFoldDB" id="A0A4S4NJN8"/>
<dbReference type="InterPro" id="IPR016187">
    <property type="entry name" value="CTDL_fold"/>
</dbReference>
<accession>A0A4S4NJN8</accession>
<feature type="region of interest" description="Disordered" evidence="1">
    <location>
        <begin position="249"/>
        <end position="284"/>
    </location>
</feature>
<dbReference type="InterPro" id="IPR005532">
    <property type="entry name" value="SUMF_dom"/>
</dbReference>
<comment type="caution">
    <text evidence="3">The sequence shown here is derived from an EMBL/GenBank/DDBJ whole genome shotgun (WGS) entry which is preliminary data.</text>
</comment>
<dbReference type="PANTHER" id="PTHR23150:SF19">
    <property type="entry name" value="FORMYLGLYCINE-GENERATING ENZYME"/>
    <property type="match status" value="1"/>
</dbReference>
<evidence type="ECO:0000259" key="2">
    <source>
        <dbReference type="Pfam" id="PF03781"/>
    </source>
</evidence>